<dbReference type="InterPro" id="IPR003797">
    <property type="entry name" value="DegV"/>
</dbReference>
<dbReference type="Pfam" id="PF02645">
    <property type="entry name" value="DegV"/>
    <property type="match status" value="1"/>
</dbReference>
<name>A0A0R2MSG1_9LACO</name>
<sequence length="307" mass="34275">MLKQMKLVGDIMGKIAIVVDSTSGLTEADTQTYPNLVIVPETVTFGSETYREGIDIDNKTFYQRLAEAKTLPTTAPPTTEHMKEIYDQLADQGYTAVISIDLTVGITTFLTNLAMALQDYDRIPVTLVDSYITALPMGYMARVAAQMAQNDATVEEIVKELDHLRNNLGSYFVVSDLKNLVRGGRLKNAQAIVGTMLQVRPILSMMNDQHEIRAIDKVRTVRRAKAYLEDKLDEALKADPKRRVFLMGTNNQDELIAWRKELAPKYPGIIFEVFDITPVVGTHIGNQALAVVWAPESDVAVQQEDRL</sequence>
<dbReference type="InterPro" id="IPR050270">
    <property type="entry name" value="DegV_domain_contain"/>
</dbReference>
<dbReference type="STRING" id="1293598.IV56_GL002162"/>
<evidence type="ECO:0000313" key="4">
    <source>
        <dbReference type="Proteomes" id="UP000050969"/>
    </source>
</evidence>
<reference evidence="3 4" key="1">
    <citation type="journal article" date="2015" name="Genome Announc.">
        <title>Expanding the biotechnology potential of lactobacilli through comparative genomics of 213 strains and associated genera.</title>
        <authorList>
            <person name="Sun Z."/>
            <person name="Harris H.M."/>
            <person name="McCann A."/>
            <person name="Guo C."/>
            <person name="Argimon S."/>
            <person name="Zhang W."/>
            <person name="Yang X."/>
            <person name="Jeffery I.B."/>
            <person name="Cooney J.C."/>
            <person name="Kagawa T.F."/>
            <person name="Liu W."/>
            <person name="Song Y."/>
            <person name="Salvetti E."/>
            <person name="Wrobel A."/>
            <person name="Rasinkangas P."/>
            <person name="Parkhill J."/>
            <person name="Rea M.C."/>
            <person name="O'Sullivan O."/>
            <person name="Ritari J."/>
            <person name="Douillard F.P."/>
            <person name="Paul Ross R."/>
            <person name="Yang R."/>
            <person name="Briner A.E."/>
            <person name="Felis G.E."/>
            <person name="de Vos W.M."/>
            <person name="Barrangou R."/>
            <person name="Klaenhammer T.R."/>
            <person name="Caufield P.W."/>
            <person name="Cui Y."/>
            <person name="Zhang H."/>
            <person name="O'Toole P.W."/>
        </authorList>
    </citation>
    <scope>NUCLEOTIDE SEQUENCE [LARGE SCALE GENOMIC DNA]</scope>
    <source>
        <strain evidence="3 4">DSM 24301</strain>
    </source>
</reference>
<dbReference type="Gene3D" id="3.40.50.10170">
    <property type="match status" value="1"/>
</dbReference>
<keyword evidence="2" id="KW-0446">Lipid-binding</keyword>
<evidence type="ECO:0000256" key="1">
    <source>
        <dbReference type="ARBA" id="ARBA00003238"/>
    </source>
</evidence>
<organism evidence="3 4">
    <name type="scientific">Lacticaseibacillus saniviri JCM 17471 = DSM 24301</name>
    <dbReference type="NCBI Taxonomy" id="1293598"/>
    <lineage>
        <taxon>Bacteria</taxon>
        <taxon>Bacillati</taxon>
        <taxon>Bacillota</taxon>
        <taxon>Bacilli</taxon>
        <taxon>Lactobacillales</taxon>
        <taxon>Lactobacillaceae</taxon>
        <taxon>Lacticaseibacillus</taxon>
    </lineage>
</organism>
<protein>
    <submittedName>
        <fullName evidence="3">DegV family protein</fullName>
    </submittedName>
</protein>
<dbReference type="PANTHER" id="PTHR33434">
    <property type="entry name" value="DEGV DOMAIN-CONTAINING PROTEIN DR_1986-RELATED"/>
    <property type="match status" value="1"/>
</dbReference>
<gene>
    <name evidence="3" type="ORF">IV56_GL002162</name>
</gene>
<dbReference type="SUPFAM" id="SSF82549">
    <property type="entry name" value="DAK1/DegV-like"/>
    <property type="match status" value="1"/>
</dbReference>
<dbReference type="NCBIfam" id="TIGR00762">
    <property type="entry name" value="DegV"/>
    <property type="match status" value="1"/>
</dbReference>
<dbReference type="PANTHER" id="PTHR33434:SF2">
    <property type="entry name" value="FATTY ACID-BINDING PROTEIN TM_1468"/>
    <property type="match status" value="1"/>
</dbReference>
<dbReference type="Proteomes" id="UP000050969">
    <property type="component" value="Unassembled WGS sequence"/>
</dbReference>
<dbReference type="InterPro" id="IPR043168">
    <property type="entry name" value="DegV_C"/>
</dbReference>
<accession>A0A0R2MSG1</accession>
<dbReference type="GO" id="GO:0008289">
    <property type="term" value="F:lipid binding"/>
    <property type="evidence" value="ECO:0007669"/>
    <property type="project" value="UniProtKB-KW"/>
</dbReference>
<evidence type="ECO:0000313" key="3">
    <source>
        <dbReference type="EMBL" id="KRO15740.1"/>
    </source>
</evidence>
<dbReference type="AlphaFoldDB" id="A0A0R2MSG1"/>
<comment type="function">
    <text evidence="1">May bind long-chain fatty acids, such as palmitate, and may play a role in lipid transport or fatty acid metabolism.</text>
</comment>
<comment type="caution">
    <text evidence="3">The sequence shown here is derived from an EMBL/GenBank/DDBJ whole genome shotgun (WGS) entry which is preliminary data.</text>
</comment>
<proteinExistence type="predicted"/>
<keyword evidence="4" id="KW-1185">Reference proteome</keyword>
<dbReference type="EMBL" id="JQCE01000061">
    <property type="protein sequence ID" value="KRO15740.1"/>
    <property type="molecule type" value="Genomic_DNA"/>
</dbReference>
<dbReference type="PROSITE" id="PS51482">
    <property type="entry name" value="DEGV"/>
    <property type="match status" value="1"/>
</dbReference>
<dbReference type="PATRIC" id="fig|1293598.4.peg.2263"/>
<dbReference type="Gene3D" id="3.30.1180.10">
    <property type="match status" value="1"/>
</dbReference>
<evidence type="ECO:0000256" key="2">
    <source>
        <dbReference type="ARBA" id="ARBA00023121"/>
    </source>
</evidence>